<name>A0A4R2QQU5_9PSEU</name>
<dbReference type="Proteomes" id="UP000294911">
    <property type="component" value="Unassembled WGS sequence"/>
</dbReference>
<dbReference type="Gene3D" id="1.20.1290.10">
    <property type="entry name" value="AhpD-like"/>
    <property type="match status" value="1"/>
</dbReference>
<dbReference type="InterPro" id="IPR029032">
    <property type="entry name" value="AhpD-like"/>
</dbReference>
<reference evidence="2 3" key="1">
    <citation type="submission" date="2019-03" db="EMBL/GenBank/DDBJ databases">
        <title>Genomic Encyclopedia of Type Strains, Phase IV (KMG-IV): sequencing the most valuable type-strain genomes for metagenomic binning, comparative biology and taxonomic classification.</title>
        <authorList>
            <person name="Goeker M."/>
        </authorList>
    </citation>
    <scope>NUCLEOTIDE SEQUENCE [LARGE SCALE GENOMIC DNA]</scope>
    <source>
        <strain evidence="2 3">DSM 45765</strain>
    </source>
</reference>
<proteinExistence type="predicted"/>
<protein>
    <submittedName>
        <fullName evidence="2">4-carboxymuconolactone decarboxylase</fullName>
    </submittedName>
</protein>
<dbReference type="GO" id="GO:0051920">
    <property type="term" value="F:peroxiredoxin activity"/>
    <property type="evidence" value="ECO:0007669"/>
    <property type="project" value="InterPro"/>
</dbReference>
<organism evidence="2 3">
    <name type="scientific">Tamaricihabitans halophyticus</name>
    <dbReference type="NCBI Taxonomy" id="1262583"/>
    <lineage>
        <taxon>Bacteria</taxon>
        <taxon>Bacillati</taxon>
        <taxon>Actinomycetota</taxon>
        <taxon>Actinomycetes</taxon>
        <taxon>Pseudonocardiales</taxon>
        <taxon>Pseudonocardiaceae</taxon>
        <taxon>Tamaricihabitans</taxon>
    </lineage>
</organism>
<feature type="domain" description="Carboxymuconolactone decarboxylase-like" evidence="1">
    <location>
        <begin position="63"/>
        <end position="143"/>
    </location>
</feature>
<dbReference type="AlphaFoldDB" id="A0A4R2QQU5"/>
<dbReference type="Pfam" id="PF02627">
    <property type="entry name" value="CMD"/>
    <property type="match status" value="1"/>
</dbReference>
<dbReference type="InterPro" id="IPR003779">
    <property type="entry name" value="CMD-like"/>
</dbReference>
<gene>
    <name evidence="2" type="ORF">EV191_106141</name>
</gene>
<dbReference type="EMBL" id="SLXQ01000006">
    <property type="protein sequence ID" value="TCP51977.1"/>
    <property type="molecule type" value="Genomic_DNA"/>
</dbReference>
<evidence type="ECO:0000313" key="2">
    <source>
        <dbReference type="EMBL" id="TCP51977.1"/>
    </source>
</evidence>
<keyword evidence="3" id="KW-1185">Reference proteome</keyword>
<evidence type="ECO:0000313" key="3">
    <source>
        <dbReference type="Proteomes" id="UP000294911"/>
    </source>
</evidence>
<dbReference type="SUPFAM" id="SSF69118">
    <property type="entry name" value="AhpD-like"/>
    <property type="match status" value="1"/>
</dbReference>
<evidence type="ECO:0000259" key="1">
    <source>
        <dbReference type="Pfam" id="PF02627"/>
    </source>
</evidence>
<dbReference type="PANTHER" id="PTHR34846:SF11">
    <property type="entry name" value="4-CARBOXYMUCONOLACTONE DECARBOXYLASE FAMILY PROTEIN (AFU_ORTHOLOGUE AFUA_6G11590)"/>
    <property type="match status" value="1"/>
</dbReference>
<comment type="caution">
    <text evidence="2">The sequence shown here is derived from an EMBL/GenBank/DDBJ whole genome shotgun (WGS) entry which is preliminary data.</text>
</comment>
<dbReference type="PANTHER" id="PTHR34846">
    <property type="entry name" value="4-CARBOXYMUCONOLACTONE DECARBOXYLASE FAMILY PROTEIN (AFU_ORTHOLOGUE AFUA_6G11590)"/>
    <property type="match status" value="1"/>
</dbReference>
<accession>A0A4R2QQU5</accession>
<sequence length="192" mass="20587">MWMEVGPLSEHGRLPLLAPAELAEAQRVLQERIVGGKRAGQPFQASTADGRLLGPFNALLYTPELGLAVQEVGEQLRFSGTLPARLRELVILTVGADSVYEWYAHSRVARTVGVTEAELEALAAGGTPETCDSREAVAIEVAKALPGEVDAACYRRARAEFSEAELVELSVLAGYYRLLAGILATFAVPAPR</sequence>